<evidence type="ECO:0000313" key="4">
    <source>
        <dbReference type="EMBL" id="MBR7780773.1"/>
    </source>
</evidence>
<keyword evidence="3" id="KW-0732">Signal</keyword>
<evidence type="ECO:0000256" key="2">
    <source>
        <dbReference type="SAM" id="Phobius"/>
    </source>
</evidence>
<keyword evidence="2" id="KW-0472">Membrane</keyword>
<keyword evidence="2" id="KW-1133">Transmembrane helix</keyword>
<dbReference type="InterPro" id="IPR018682">
    <property type="entry name" value="DUF2167_membr"/>
</dbReference>
<evidence type="ECO:0000256" key="3">
    <source>
        <dbReference type="SAM" id="SignalP"/>
    </source>
</evidence>
<proteinExistence type="predicted"/>
<sequence length="316" mass="34325">MSYLRIFSISALLSASLAVPAQAQQSSAPTDPRAVALQAAYDAAAKVKTDGPAVIHLNDQADLKLPANQIYIPMPEAGRIMQAMGNHNDPTTLGLIFPREGQWMAVAKWEKSGYIKDDDAKNWNADDLLKSLKEGTEEQNKEREKMGIPAIMVDRWAEAPRYDAASHRLVWSILAKLKQGEDPDPGVNYNTYALGREGYISVNMITSASQIATDKAQAQTILDSLQFNESKRYADFNPATDKVAEYGLAALIAGVAAKKLGFFAIIVAFLAKFAKLAIAGVIGLGMAARKFFSKKEEDAPVAVPQDHNNDQPKTGT</sequence>
<dbReference type="Proteomes" id="UP000680067">
    <property type="component" value="Unassembled WGS sequence"/>
</dbReference>
<reference evidence="4" key="1">
    <citation type="submission" date="2021-04" db="EMBL/GenBank/DDBJ databases">
        <title>novel species isolated from subtropical streams in China.</title>
        <authorList>
            <person name="Lu H."/>
        </authorList>
    </citation>
    <scope>NUCLEOTIDE SEQUENCE</scope>
    <source>
        <strain evidence="4">LFS511W</strain>
    </source>
</reference>
<evidence type="ECO:0000256" key="1">
    <source>
        <dbReference type="SAM" id="MobiDB-lite"/>
    </source>
</evidence>
<gene>
    <name evidence="4" type="ORF">KDM89_01365</name>
</gene>
<keyword evidence="2" id="KW-0812">Transmembrane</keyword>
<accession>A0A941I6C6</accession>
<evidence type="ECO:0000313" key="5">
    <source>
        <dbReference type="Proteomes" id="UP000680067"/>
    </source>
</evidence>
<dbReference type="AlphaFoldDB" id="A0A941I6C6"/>
<dbReference type="RefSeq" id="WP_212686155.1">
    <property type="nucleotide sequence ID" value="NZ_JAGSPN010000001.1"/>
</dbReference>
<comment type="caution">
    <text evidence="4">The sequence shown here is derived from an EMBL/GenBank/DDBJ whole genome shotgun (WGS) entry which is preliminary data.</text>
</comment>
<feature type="chain" id="PRO_5037980732" evidence="3">
    <location>
        <begin position="24"/>
        <end position="316"/>
    </location>
</feature>
<dbReference type="Pfam" id="PF09935">
    <property type="entry name" value="DUF2167"/>
    <property type="match status" value="1"/>
</dbReference>
<dbReference type="EMBL" id="JAGSPN010000001">
    <property type="protein sequence ID" value="MBR7780773.1"/>
    <property type="molecule type" value="Genomic_DNA"/>
</dbReference>
<feature type="region of interest" description="Disordered" evidence="1">
    <location>
        <begin position="297"/>
        <end position="316"/>
    </location>
</feature>
<feature type="transmembrane region" description="Helical" evidence="2">
    <location>
        <begin position="260"/>
        <end position="285"/>
    </location>
</feature>
<name>A0A941I6C6_9BURK</name>
<keyword evidence="5" id="KW-1185">Reference proteome</keyword>
<organism evidence="4 5">
    <name type="scientific">Undibacterium luofuense</name>
    <dbReference type="NCBI Taxonomy" id="2828733"/>
    <lineage>
        <taxon>Bacteria</taxon>
        <taxon>Pseudomonadati</taxon>
        <taxon>Pseudomonadota</taxon>
        <taxon>Betaproteobacteria</taxon>
        <taxon>Burkholderiales</taxon>
        <taxon>Oxalobacteraceae</taxon>
        <taxon>Undibacterium</taxon>
    </lineage>
</organism>
<protein>
    <submittedName>
        <fullName evidence="4">DUF2167 domain-containing protein</fullName>
    </submittedName>
</protein>
<feature type="signal peptide" evidence="3">
    <location>
        <begin position="1"/>
        <end position="23"/>
    </location>
</feature>